<dbReference type="EMBL" id="CP033464">
    <property type="protein sequence ID" value="QDX95438.1"/>
    <property type="molecule type" value="Genomic_DNA"/>
</dbReference>
<name>A0A518VEM0_BRELA</name>
<gene>
    <name evidence="1" type="ORF">EEL30_26100</name>
</gene>
<organism evidence="1 2">
    <name type="scientific">Brevibacillus laterosporus</name>
    <name type="common">Bacillus laterosporus</name>
    <dbReference type="NCBI Taxonomy" id="1465"/>
    <lineage>
        <taxon>Bacteria</taxon>
        <taxon>Bacillati</taxon>
        <taxon>Bacillota</taxon>
        <taxon>Bacilli</taxon>
        <taxon>Bacillales</taxon>
        <taxon>Paenibacillaceae</taxon>
        <taxon>Brevibacillus</taxon>
    </lineage>
</organism>
<reference evidence="1 2" key="1">
    <citation type="submission" date="2018-11" db="EMBL/GenBank/DDBJ databases">
        <title>Phylogenetic determinants of toxin gene distribution in genomes of Brevibacillus laterosporus.</title>
        <authorList>
            <person name="Glare T.R."/>
            <person name="Durrant A."/>
            <person name="Berry C."/>
            <person name="Palma L."/>
            <person name="Ormskirk M."/>
            <person name="Cox M.O."/>
        </authorList>
    </citation>
    <scope>NUCLEOTIDE SEQUENCE [LARGE SCALE GENOMIC DNA]</scope>
    <source>
        <strain evidence="1 2">1821L</strain>
    </source>
</reference>
<protein>
    <submittedName>
        <fullName evidence="1">Uncharacterized protein</fullName>
    </submittedName>
</protein>
<dbReference type="Proteomes" id="UP000319432">
    <property type="component" value="Chromosome"/>
</dbReference>
<accession>A0A518VEM0</accession>
<evidence type="ECO:0000313" key="1">
    <source>
        <dbReference type="EMBL" id="QDX95438.1"/>
    </source>
</evidence>
<proteinExistence type="predicted"/>
<keyword evidence="2" id="KW-1185">Reference proteome</keyword>
<sequence>MSREIDAKVVERLGWTQVDVNQELIAGGHGVGISPPWRQNSLSGGLIKTPIFDYASTGQDPVL</sequence>
<evidence type="ECO:0000313" key="2">
    <source>
        <dbReference type="Proteomes" id="UP000319432"/>
    </source>
</evidence>
<dbReference type="AlphaFoldDB" id="A0A518VEM0"/>